<feature type="transmembrane region" description="Helical" evidence="1">
    <location>
        <begin position="286"/>
        <end position="310"/>
    </location>
</feature>
<feature type="transmembrane region" description="Helical" evidence="1">
    <location>
        <begin position="135"/>
        <end position="154"/>
    </location>
</feature>
<reference evidence="2 3" key="1">
    <citation type="submission" date="2015-12" db="EMBL/GenBank/DDBJ databases">
        <title>The genome of Folsomia candida.</title>
        <authorList>
            <person name="Faddeeva A."/>
            <person name="Derks M.F."/>
            <person name="Anvar Y."/>
            <person name="Smit S."/>
            <person name="Van Straalen N."/>
            <person name="Roelofs D."/>
        </authorList>
    </citation>
    <scope>NUCLEOTIDE SEQUENCE [LARGE SCALE GENOMIC DNA]</scope>
    <source>
        <strain evidence="2 3">VU population</strain>
        <tissue evidence="2">Whole body</tissue>
    </source>
</reference>
<feature type="transmembrane region" description="Helical" evidence="1">
    <location>
        <begin position="46"/>
        <end position="66"/>
    </location>
</feature>
<dbReference type="AlphaFoldDB" id="A0A226E863"/>
<dbReference type="Proteomes" id="UP000198287">
    <property type="component" value="Unassembled WGS sequence"/>
</dbReference>
<organism evidence="2 3">
    <name type="scientific">Folsomia candida</name>
    <name type="common">Springtail</name>
    <dbReference type="NCBI Taxonomy" id="158441"/>
    <lineage>
        <taxon>Eukaryota</taxon>
        <taxon>Metazoa</taxon>
        <taxon>Ecdysozoa</taxon>
        <taxon>Arthropoda</taxon>
        <taxon>Hexapoda</taxon>
        <taxon>Collembola</taxon>
        <taxon>Entomobryomorpha</taxon>
        <taxon>Isotomoidea</taxon>
        <taxon>Isotomidae</taxon>
        <taxon>Proisotominae</taxon>
        <taxon>Folsomia</taxon>
    </lineage>
</organism>
<keyword evidence="1" id="KW-0472">Membrane</keyword>
<feature type="transmembrane region" description="Helical" evidence="1">
    <location>
        <begin position="78"/>
        <end position="95"/>
    </location>
</feature>
<feature type="transmembrane region" description="Helical" evidence="1">
    <location>
        <begin position="204"/>
        <end position="221"/>
    </location>
</feature>
<evidence type="ECO:0000313" key="3">
    <source>
        <dbReference type="Proteomes" id="UP000198287"/>
    </source>
</evidence>
<gene>
    <name evidence="2" type="ORF">Fcan01_10695</name>
</gene>
<sequence>MSTLHQVLLPLVQNYLSNAQKYCCLPFNWDSEQGKIVRSGRETRSLVIFGIIVHFIYVTMQIVVLWRKPFPLIEKLEGVVIMFVYLAMLVFRMDFKADYGPMILLNMILAGESEKSGLIKINKTFLKCLKIFGQLSHLVTYLFPIFITIIGLIFPCKPPLLGSMVNKLDDNCDLYYYNSFCLSMKTVMIAILEFLIAKQGTICGLHYAIYCLLIAIVYLTVKSNNLNGGKGAVLSFREVQVLEKVVNDNIRDRLLPVTICVIPVVQIFAGFVIVKLEGEGKEWLKVGMFALVYSEVLVFNLVSVSSAAVVHNVTGRWLEGRRSRLARFWGIRGCGKKTMRRYWKSCLALRLYFWSNYVDRLTPLIVQQFCVVQTMSLILLSR</sequence>
<protein>
    <submittedName>
        <fullName evidence="2">Uncharacterized protein</fullName>
    </submittedName>
</protein>
<evidence type="ECO:0000256" key="1">
    <source>
        <dbReference type="SAM" id="Phobius"/>
    </source>
</evidence>
<keyword evidence="1" id="KW-1133">Transmembrane helix</keyword>
<proteinExistence type="predicted"/>
<feature type="transmembrane region" description="Helical" evidence="1">
    <location>
        <begin position="254"/>
        <end position="274"/>
    </location>
</feature>
<dbReference type="EMBL" id="LNIX01000005">
    <property type="protein sequence ID" value="OXA53805.1"/>
    <property type="molecule type" value="Genomic_DNA"/>
</dbReference>
<name>A0A226E863_FOLCA</name>
<feature type="transmembrane region" description="Helical" evidence="1">
    <location>
        <begin position="174"/>
        <end position="197"/>
    </location>
</feature>
<keyword evidence="3" id="KW-1185">Reference proteome</keyword>
<comment type="caution">
    <text evidence="2">The sequence shown here is derived from an EMBL/GenBank/DDBJ whole genome shotgun (WGS) entry which is preliminary data.</text>
</comment>
<accession>A0A226E863</accession>
<evidence type="ECO:0000313" key="2">
    <source>
        <dbReference type="EMBL" id="OXA53805.1"/>
    </source>
</evidence>
<keyword evidence="1" id="KW-0812">Transmembrane</keyword>